<gene>
    <name evidence="2" type="ORF">SDC9_203445</name>
</gene>
<evidence type="ECO:0000313" key="2">
    <source>
        <dbReference type="EMBL" id="MPN55761.1"/>
    </source>
</evidence>
<dbReference type="EMBL" id="VSSQ01125350">
    <property type="protein sequence ID" value="MPN55761.1"/>
    <property type="molecule type" value="Genomic_DNA"/>
</dbReference>
<evidence type="ECO:0000256" key="1">
    <source>
        <dbReference type="SAM" id="MobiDB-lite"/>
    </source>
</evidence>
<comment type="caution">
    <text evidence="2">The sequence shown here is derived from an EMBL/GenBank/DDBJ whole genome shotgun (WGS) entry which is preliminary data.</text>
</comment>
<protein>
    <submittedName>
        <fullName evidence="2">Uncharacterized protein</fullName>
    </submittedName>
</protein>
<name>A0A645IWN8_9ZZZZ</name>
<dbReference type="AlphaFoldDB" id="A0A645IWN8"/>
<organism evidence="2">
    <name type="scientific">bioreactor metagenome</name>
    <dbReference type="NCBI Taxonomy" id="1076179"/>
    <lineage>
        <taxon>unclassified sequences</taxon>
        <taxon>metagenomes</taxon>
        <taxon>ecological metagenomes</taxon>
    </lineage>
</organism>
<feature type="region of interest" description="Disordered" evidence="1">
    <location>
        <begin position="1"/>
        <end position="23"/>
    </location>
</feature>
<sequence>MGDAINTSRQTAGNGDIPTGQFLTKHLPPSFAIPGRRSASHDGELKIMETSRGANDKNRTGIIFNGAKLRRIIFTVCQ</sequence>
<proteinExistence type="predicted"/>
<feature type="compositionally biased region" description="Polar residues" evidence="1">
    <location>
        <begin position="1"/>
        <end position="13"/>
    </location>
</feature>
<accession>A0A645IWN8</accession>
<reference evidence="2" key="1">
    <citation type="submission" date="2019-08" db="EMBL/GenBank/DDBJ databases">
        <authorList>
            <person name="Kucharzyk K."/>
            <person name="Murdoch R.W."/>
            <person name="Higgins S."/>
            <person name="Loffler F."/>
        </authorList>
    </citation>
    <scope>NUCLEOTIDE SEQUENCE</scope>
</reference>